<dbReference type="AlphaFoldDB" id="A0A6M0H0J6"/>
<dbReference type="PANTHER" id="PTHR43806">
    <property type="entry name" value="PEPTIDASE S8"/>
    <property type="match status" value="1"/>
</dbReference>
<dbReference type="GO" id="GO:0004252">
    <property type="term" value="F:serine-type endopeptidase activity"/>
    <property type="evidence" value="ECO:0007669"/>
    <property type="project" value="InterPro"/>
</dbReference>
<protein>
    <submittedName>
        <fullName evidence="6">S8 family serine peptidase</fullName>
    </submittedName>
</protein>
<dbReference type="PROSITE" id="PS51257">
    <property type="entry name" value="PROKAR_LIPOPROTEIN"/>
    <property type="match status" value="1"/>
</dbReference>
<evidence type="ECO:0000259" key="5">
    <source>
        <dbReference type="Pfam" id="PF00082"/>
    </source>
</evidence>
<evidence type="ECO:0000256" key="2">
    <source>
        <dbReference type="ARBA" id="ARBA00022670"/>
    </source>
</evidence>
<evidence type="ECO:0000256" key="1">
    <source>
        <dbReference type="ARBA" id="ARBA00011073"/>
    </source>
</evidence>
<dbReference type="EMBL" id="JAAGPU010000001">
    <property type="protein sequence ID" value="NEU03603.1"/>
    <property type="molecule type" value="Genomic_DNA"/>
</dbReference>
<comment type="caution">
    <text evidence="6">The sequence shown here is derived from an EMBL/GenBank/DDBJ whole genome shotgun (WGS) entry which is preliminary data.</text>
</comment>
<organism evidence="6 7">
    <name type="scientific">Clostridium senegalense</name>
    <dbReference type="NCBI Taxonomy" id="1465809"/>
    <lineage>
        <taxon>Bacteria</taxon>
        <taxon>Bacillati</taxon>
        <taxon>Bacillota</taxon>
        <taxon>Clostridia</taxon>
        <taxon>Eubacteriales</taxon>
        <taxon>Clostridiaceae</taxon>
        <taxon>Clostridium</taxon>
    </lineage>
</organism>
<evidence type="ECO:0000256" key="4">
    <source>
        <dbReference type="ARBA" id="ARBA00022825"/>
    </source>
</evidence>
<evidence type="ECO:0000313" key="7">
    <source>
        <dbReference type="Proteomes" id="UP000481872"/>
    </source>
</evidence>
<feature type="domain" description="Peptidase S8/S53" evidence="5">
    <location>
        <begin position="125"/>
        <end position="265"/>
    </location>
</feature>
<reference evidence="6 7" key="1">
    <citation type="submission" date="2020-02" db="EMBL/GenBank/DDBJ databases">
        <title>Genome assembly of a novel Clostridium senegalense strain.</title>
        <authorList>
            <person name="Gupta T.B."/>
            <person name="Jauregui R."/>
            <person name="Maclean P."/>
            <person name="Nawarathana A."/>
            <person name="Brightwell G."/>
        </authorList>
    </citation>
    <scope>NUCLEOTIDE SEQUENCE [LARGE SCALE GENOMIC DNA]</scope>
    <source>
        <strain evidence="6 7">AGRFS4</strain>
    </source>
</reference>
<sequence length="413" mass="46748">MRKSFIILLISTIIFTVGCNRDLNSVQTFLNKNEASYTNSIPKLTELPQYDSNNCGPFQVDVRGKDLSQLDLSDETDNLVHASFDTITKWPKKLPKEYKPKKIIKYGKNPGLGVKTIHKSGIKGENVGIAIIDGMLLKDHVEYKNNLKYYEEFHSFESSPTMHGAGVASIAVGETVGIAPNADLYYISTSWEDRDSRSGSVEMNFVWLVKAIDKILKVNETLEENKKIRVISLSIGVNPKEKGYEEFMDAVKRAKDKNIFVVSSSLKNTYGFAYDGLGRDILSNPDEISSYKPNCYSEKLFFDDNDKFYNIRIKGLKDSEVLFIPMDSRTLASETGKEEYAFYSQGGWSWCSPYIAGLYALACQVKPDITPEVFWNTALETGDVLKIKKNDKEYEIKKIVNPKKLIDKLKKES</sequence>
<keyword evidence="4" id="KW-0720">Serine protease</keyword>
<proteinExistence type="inferred from homology"/>
<dbReference type="GO" id="GO:0006508">
    <property type="term" value="P:proteolysis"/>
    <property type="evidence" value="ECO:0007669"/>
    <property type="project" value="UniProtKB-KW"/>
</dbReference>
<dbReference type="InterPro" id="IPR000209">
    <property type="entry name" value="Peptidase_S8/S53_dom"/>
</dbReference>
<dbReference type="Proteomes" id="UP000481872">
    <property type="component" value="Unassembled WGS sequence"/>
</dbReference>
<comment type="similarity">
    <text evidence="1">Belongs to the peptidase S8 family.</text>
</comment>
<dbReference type="InterPro" id="IPR036852">
    <property type="entry name" value="Peptidase_S8/S53_dom_sf"/>
</dbReference>
<keyword evidence="2" id="KW-0645">Protease</keyword>
<dbReference type="Gene3D" id="3.40.50.200">
    <property type="entry name" value="Peptidase S8/S53 domain"/>
    <property type="match status" value="1"/>
</dbReference>
<dbReference type="InterPro" id="IPR050131">
    <property type="entry name" value="Peptidase_S8_subtilisin-like"/>
</dbReference>
<keyword evidence="3" id="KW-0378">Hydrolase</keyword>
<dbReference type="PANTHER" id="PTHR43806:SF11">
    <property type="entry name" value="CEREVISIN-RELATED"/>
    <property type="match status" value="1"/>
</dbReference>
<name>A0A6M0H0J6_9CLOT</name>
<dbReference type="SUPFAM" id="SSF52743">
    <property type="entry name" value="Subtilisin-like"/>
    <property type="match status" value="1"/>
</dbReference>
<accession>A0A6M0H0J6</accession>
<gene>
    <name evidence="6" type="ORF">G3M99_01775</name>
</gene>
<keyword evidence="7" id="KW-1185">Reference proteome</keyword>
<evidence type="ECO:0000313" key="6">
    <source>
        <dbReference type="EMBL" id="NEU03603.1"/>
    </source>
</evidence>
<dbReference type="Pfam" id="PF00082">
    <property type="entry name" value="Peptidase_S8"/>
    <property type="match status" value="1"/>
</dbReference>
<evidence type="ECO:0000256" key="3">
    <source>
        <dbReference type="ARBA" id="ARBA00022801"/>
    </source>
</evidence>
<dbReference type="RefSeq" id="WP_199868907.1">
    <property type="nucleotide sequence ID" value="NZ_JAAGPU010000001.1"/>
</dbReference>